<dbReference type="OrthoDB" id="49403at2759"/>
<evidence type="ECO:0000313" key="4">
    <source>
        <dbReference type="Proteomes" id="UP000095751"/>
    </source>
</evidence>
<evidence type="ECO:0000256" key="2">
    <source>
        <dbReference type="SAM" id="Phobius"/>
    </source>
</evidence>
<dbReference type="EMBL" id="KV784449">
    <property type="protein sequence ID" value="OEU05884.1"/>
    <property type="molecule type" value="Genomic_DNA"/>
</dbReference>
<sequence length="528" mass="60710">MKRRRAATDKKPKEFENIASYRSHLYWWLATLIMDCLTSSMNIRSDATATAAAAYWKKQWSRKYNFLFLVTLVFFCSIIGYIVVDKYGIINYFDLMDGTSTGAGTKRKKQNESDTDISTSTSKSKSKSKSTPDKEESLSSSSSKIVLITNNNMDRQQQQNSTDEMSNGIDDKDDMAVRCKAACPEHLKHNNIIILDKKYFRWQGGLNDRIHVLKGIGSIAANLCATVYTPPPYELLSRSHNQGKAISKELRWSHFARLYFDDYDKPAIIDYDGSGTEYLKTIQKNTMGKKWKTIVLSDEANEEEIERDFREAIKIVDNQWNQINENVESLIIKIDKHAYRFVNTMGNTLFGKDCLGSIQERTPLPLENFAKNTMKLIARTHPNTTNFGALHIRRGDAKNECNTTLEEMKSYLGCSLRELSATSKITMFVMSDEEDRDYRNGIQKIIEDLGHTFVDMDETVLHVMRKGATKDKSLEVLLNNFFTFKVEKLIIRNCDFVLEKRREIRCNACDSANIKNMKYKFLKTLESI</sequence>
<feature type="region of interest" description="Disordered" evidence="1">
    <location>
        <begin position="150"/>
        <end position="169"/>
    </location>
</feature>
<proteinExistence type="predicted"/>
<organism evidence="3 4">
    <name type="scientific">Fragilariopsis cylindrus CCMP1102</name>
    <dbReference type="NCBI Taxonomy" id="635003"/>
    <lineage>
        <taxon>Eukaryota</taxon>
        <taxon>Sar</taxon>
        <taxon>Stramenopiles</taxon>
        <taxon>Ochrophyta</taxon>
        <taxon>Bacillariophyta</taxon>
        <taxon>Bacillariophyceae</taxon>
        <taxon>Bacillariophycidae</taxon>
        <taxon>Bacillariales</taxon>
        <taxon>Bacillariaceae</taxon>
        <taxon>Fragilariopsis</taxon>
    </lineage>
</organism>
<accession>A0A1E7EJ13</accession>
<reference evidence="3 4" key="1">
    <citation type="submission" date="2016-09" db="EMBL/GenBank/DDBJ databases">
        <title>Extensive genetic diversity and differential bi-allelic expression allows diatom success in the polar Southern Ocean.</title>
        <authorList>
            <consortium name="DOE Joint Genome Institute"/>
            <person name="Mock T."/>
            <person name="Otillar R.P."/>
            <person name="Strauss J."/>
            <person name="Dupont C."/>
            <person name="Frickenhaus S."/>
            <person name="Maumus F."/>
            <person name="Mcmullan M."/>
            <person name="Sanges R."/>
            <person name="Schmutz J."/>
            <person name="Toseland A."/>
            <person name="Valas R."/>
            <person name="Veluchamy A."/>
            <person name="Ward B.J."/>
            <person name="Allen A."/>
            <person name="Barry K."/>
            <person name="Falciatore A."/>
            <person name="Ferrante M."/>
            <person name="Fortunato A.E."/>
            <person name="Gloeckner G."/>
            <person name="Gruber A."/>
            <person name="Hipkin R."/>
            <person name="Janech M."/>
            <person name="Kroth P."/>
            <person name="Leese F."/>
            <person name="Lindquist E."/>
            <person name="Lyon B.R."/>
            <person name="Martin J."/>
            <person name="Mayer C."/>
            <person name="Parker M."/>
            <person name="Quesneville H."/>
            <person name="Raymond J."/>
            <person name="Uhlig C."/>
            <person name="Valentin K.U."/>
            <person name="Worden A.Z."/>
            <person name="Armbrust E.V."/>
            <person name="Bowler C."/>
            <person name="Green B."/>
            <person name="Moulton V."/>
            <person name="Van Oosterhout C."/>
            <person name="Grigoriev I."/>
        </authorList>
    </citation>
    <scope>NUCLEOTIDE SEQUENCE [LARGE SCALE GENOMIC DNA]</scope>
    <source>
        <strain evidence="3 4">CCMP1102</strain>
    </source>
</reference>
<keyword evidence="4" id="KW-1185">Reference proteome</keyword>
<feature type="compositionally biased region" description="Polar residues" evidence="1">
    <location>
        <begin position="150"/>
        <end position="165"/>
    </location>
</feature>
<evidence type="ECO:0000256" key="1">
    <source>
        <dbReference type="SAM" id="MobiDB-lite"/>
    </source>
</evidence>
<keyword evidence="2" id="KW-0472">Membrane</keyword>
<name>A0A1E7EJ13_9STRA</name>
<keyword evidence="2" id="KW-1133">Transmembrane helix</keyword>
<feature type="region of interest" description="Disordered" evidence="1">
    <location>
        <begin position="102"/>
        <end position="142"/>
    </location>
</feature>
<dbReference type="KEGG" id="fcy:FRACYDRAFT_257672"/>
<dbReference type="AlphaFoldDB" id="A0A1E7EJ13"/>
<evidence type="ECO:0000313" key="3">
    <source>
        <dbReference type="EMBL" id="OEU05884.1"/>
    </source>
</evidence>
<keyword evidence="2" id="KW-0812">Transmembrane</keyword>
<protein>
    <submittedName>
        <fullName evidence="3">Uncharacterized protein</fullName>
    </submittedName>
</protein>
<gene>
    <name evidence="3" type="ORF">FRACYDRAFT_257672</name>
</gene>
<dbReference type="InParanoid" id="A0A1E7EJ13"/>
<dbReference type="Proteomes" id="UP000095751">
    <property type="component" value="Unassembled WGS sequence"/>
</dbReference>
<feature type="transmembrane region" description="Helical" evidence="2">
    <location>
        <begin position="64"/>
        <end position="84"/>
    </location>
</feature>